<dbReference type="InterPro" id="IPR018357">
    <property type="entry name" value="Hexapep_transf_CS"/>
</dbReference>
<dbReference type="Proteomes" id="UP000410049">
    <property type="component" value="Unassembled WGS sequence"/>
</dbReference>
<name>A0A5M9ZG72_9BIFI</name>
<dbReference type="EMBL" id="RZUH01000014">
    <property type="protein sequence ID" value="KAA8825672.1"/>
    <property type="molecule type" value="Genomic_DNA"/>
</dbReference>
<dbReference type="InterPro" id="IPR001451">
    <property type="entry name" value="Hexapep"/>
</dbReference>
<dbReference type="RefSeq" id="WP_150380135.1">
    <property type="nucleotide sequence ID" value="NZ_RZUH01000014.1"/>
</dbReference>
<dbReference type="PANTHER" id="PTHR43300">
    <property type="entry name" value="ACETYLTRANSFERASE"/>
    <property type="match status" value="1"/>
</dbReference>
<keyword evidence="2" id="KW-0677">Repeat</keyword>
<keyword evidence="3" id="KW-0012">Acyltransferase</keyword>
<evidence type="ECO:0000256" key="2">
    <source>
        <dbReference type="ARBA" id="ARBA00022737"/>
    </source>
</evidence>
<dbReference type="Gene3D" id="2.160.10.10">
    <property type="entry name" value="Hexapeptide repeat proteins"/>
    <property type="match status" value="1"/>
</dbReference>
<dbReference type="AlphaFoldDB" id="A0A5M9ZG72"/>
<dbReference type="PANTHER" id="PTHR43300:SF11">
    <property type="entry name" value="ACETYLTRANSFERASE RV3034C-RELATED"/>
    <property type="match status" value="1"/>
</dbReference>
<dbReference type="Pfam" id="PF00132">
    <property type="entry name" value="Hexapep"/>
    <property type="match status" value="1"/>
</dbReference>
<organism evidence="3 4">
    <name type="scientific">Bifidobacterium myosotis</name>
    <dbReference type="NCBI Taxonomy" id="1630166"/>
    <lineage>
        <taxon>Bacteria</taxon>
        <taxon>Bacillati</taxon>
        <taxon>Actinomycetota</taxon>
        <taxon>Actinomycetes</taxon>
        <taxon>Bifidobacteriales</taxon>
        <taxon>Bifidobacteriaceae</taxon>
        <taxon>Bifidobacterium</taxon>
    </lineage>
</organism>
<comment type="caution">
    <text evidence="3">The sequence shown here is derived from an EMBL/GenBank/DDBJ whole genome shotgun (WGS) entry which is preliminary data.</text>
</comment>
<protein>
    <submittedName>
        <fullName evidence="3">Acyltransferase</fullName>
    </submittedName>
</protein>
<gene>
    <name evidence="3" type="ORF">EMO91_11975</name>
</gene>
<accession>A0A5M9ZG72</accession>
<dbReference type="SUPFAM" id="SSF51161">
    <property type="entry name" value="Trimeric LpxA-like enzymes"/>
    <property type="match status" value="1"/>
</dbReference>
<keyword evidence="1 3" id="KW-0808">Transferase</keyword>
<dbReference type="InterPro" id="IPR011004">
    <property type="entry name" value="Trimer_LpxA-like_sf"/>
</dbReference>
<evidence type="ECO:0000313" key="3">
    <source>
        <dbReference type="EMBL" id="KAA8825672.1"/>
    </source>
</evidence>
<dbReference type="GO" id="GO:0016746">
    <property type="term" value="F:acyltransferase activity"/>
    <property type="evidence" value="ECO:0007669"/>
    <property type="project" value="UniProtKB-KW"/>
</dbReference>
<dbReference type="InterPro" id="IPR050179">
    <property type="entry name" value="Trans_hexapeptide_repeat"/>
</dbReference>
<sequence>MSLKETVKTLVQRICFGHKGTEESYIQWLRKQGMRIGEHVHLYSPWTIKIDTQRPWMIEIGDNVHITADCSILQHDYSWAVLQQVTGRVYGSCGKVRIGNNVFIGQKSLILKGADIGDNVIIGAGSVVSKKLEGSAVYAGVPARRLMSLDEFIEKRRDAQLREAAALVREYCTVYGHKPDKTVLREFFWLFESRDLSALDPVFRDVLNLDGQWSSSSAVFGESHPMFDGYQAFLDYCMAHMDVDERGNGANGANGGTAD</sequence>
<evidence type="ECO:0000256" key="1">
    <source>
        <dbReference type="ARBA" id="ARBA00022679"/>
    </source>
</evidence>
<dbReference type="CDD" id="cd04647">
    <property type="entry name" value="LbH_MAT_like"/>
    <property type="match status" value="1"/>
</dbReference>
<dbReference type="PROSITE" id="PS00101">
    <property type="entry name" value="HEXAPEP_TRANSFERASES"/>
    <property type="match status" value="1"/>
</dbReference>
<proteinExistence type="predicted"/>
<reference evidence="3 4" key="1">
    <citation type="journal article" date="2019" name="Syst. Appl. Microbiol.">
        <title>Characterization of Bifidobacterium species in feaces of the Egyptian fruit bat: Description of B. vespertilionis sp. nov. and B. rousetti sp. nov.</title>
        <authorList>
            <person name="Modesto M."/>
            <person name="Satti M."/>
            <person name="Watanabe K."/>
            <person name="Puglisi E."/>
            <person name="Morelli L."/>
            <person name="Huang C.-H."/>
            <person name="Liou J.-S."/>
            <person name="Miyashita M."/>
            <person name="Tamura T."/>
            <person name="Saito S."/>
            <person name="Mori K."/>
            <person name="Huang L."/>
            <person name="Sciavilla P."/>
            <person name="Sandri C."/>
            <person name="Spiezio C."/>
            <person name="Vitali F."/>
            <person name="Cavalieri D."/>
            <person name="Perpetuini G."/>
            <person name="Tofalo R."/>
            <person name="Bonetti A."/>
            <person name="Arita M."/>
            <person name="Mattarelli P."/>
        </authorList>
    </citation>
    <scope>NUCLEOTIDE SEQUENCE [LARGE SCALE GENOMIC DNA]</scope>
    <source>
        <strain evidence="3 4">RST17</strain>
    </source>
</reference>
<evidence type="ECO:0000313" key="4">
    <source>
        <dbReference type="Proteomes" id="UP000410049"/>
    </source>
</evidence>